<feature type="region of interest" description="Disordered" evidence="1">
    <location>
        <begin position="66"/>
        <end position="88"/>
    </location>
</feature>
<feature type="compositionally biased region" description="Basic and acidic residues" evidence="1">
    <location>
        <begin position="67"/>
        <end position="81"/>
    </location>
</feature>
<dbReference type="EnsemblMetazoa" id="PPA43229.1">
    <property type="protein sequence ID" value="PPA43229.1"/>
    <property type="gene ID" value="WBGene00281598"/>
</dbReference>
<proteinExistence type="predicted"/>
<accession>A0A2A6CE14</accession>
<accession>A0A8R1V0D5</accession>
<name>A0A2A6CE14_PRIPA</name>
<gene>
    <name evidence="2" type="primary">WBGene00281598</name>
</gene>
<evidence type="ECO:0000313" key="2">
    <source>
        <dbReference type="EnsemblMetazoa" id="PPA43229.1"/>
    </source>
</evidence>
<sequence>MRRQDVEAHASAVVNVQDGAAIRLSRDQGSTPSDRFQLPQDTAPESGHHCRVQNILAKVDGNTANRVRSEAAKRSKIRDQDPSWDLPTSDRKRVHWISEEDKVLRQPSGHLLMAIAKVVEHAGKVGELERL</sequence>
<reference evidence="3" key="1">
    <citation type="journal article" date="2008" name="Nat. Genet.">
        <title>The Pristionchus pacificus genome provides a unique perspective on nematode lifestyle and parasitism.</title>
        <authorList>
            <person name="Dieterich C."/>
            <person name="Clifton S.W."/>
            <person name="Schuster L.N."/>
            <person name="Chinwalla A."/>
            <person name="Delehaunty K."/>
            <person name="Dinkelacker I."/>
            <person name="Fulton L."/>
            <person name="Fulton R."/>
            <person name="Godfrey J."/>
            <person name="Minx P."/>
            <person name="Mitreva M."/>
            <person name="Roeseler W."/>
            <person name="Tian H."/>
            <person name="Witte H."/>
            <person name="Yang S.P."/>
            <person name="Wilson R.K."/>
            <person name="Sommer R.J."/>
        </authorList>
    </citation>
    <scope>NUCLEOTIDE SEQUENCE [LARGE SCALE GENOMIC DNA]</scope>
    <source>
        <strain evidence="3">PS312</strain>
    </source>
</reference>
<organism evidence="2 3">
    <name type="scientific">Pristionchus pacificus</name>
    <name type="common">Parasitic nematode worm</name>
    <dbReference type="NCBI Taxonomy" id="54126"/>
    <lineage>
        <taxon>Eukaryota</taxon>
        <taxon>Metazoa</taxon>
        <taxon>Ecdysozoa</taxon>
        <taxon>Nematoda</taxon>
        <taxon>Chromadorea</taxon>
        <taxon>Rhabditida</taxon>
        <taxon>Rhabditina</taxon>
        <taxon>Diplogasteromorpha</taxon>
        <taxon>Diplogasteroidea</taxon>
        <taxon>Neodiplogasteridae</taxon>
        <taxon>Pristionchus</taxon>
    </lineage>
</organism>
<protein>
    <submittedName>
        <fullName evidence="2">Uncharacterized protein</fullName>
    </submittedName>
</protein>
<dbReference type="Proteomes" id="UP000005239">
    <property type="component" value="Unassembled WGS sequence"/>
</dbReference>
<feature type="region of interest" description="Disordered" evidence="1">
    <location>
        <begin position="25"/>
        <end position="46"/>
    </location>
</feature>
<evidence type="ECO:0000313" key="3">
    <source>
        <dbReference type="Proteomes" id="UP000005239"/>
    </source>
</evidence>
<keyword evidence="3" id="KW-1185">Reference proteome</keyword>
<evidence type="ECO:0000256" key="1">
    <source>
        <dbReference type="SAM" id="MobiDB-lite"/>
    </source>
</evidence>
<dbReference type="AlphaFoldDB" id="A0A2A6CE14"/>
<reference evidence="2" key="2">
    <citation type="submission" date="2022-06" db="UniProtKB">
        <authorList>
            <consortium name="EnsemblMetazoa"/>
        </authorList>
    </citation>
    <scope>IDENTIFICATION</scope>
    <source>
        <strain evidence="2">PS312</strain>
    </source>
</reference>